<dbReference type="Proteomes" id="UP000278222">
    <property type="component" value="Unassembled WGS sequence"/>
</dbReference>
<dbReference type="InterPro" id="IPR009197">
    <property type="entry name" value="MlrC"/>
</dbReference>
<dbReference type="InterPro" id="IPR010799">
    <property type="entry name" value="MlrC_C"/>
</dbReference>
<protein>
    <recommendedName>
        <fullName evidence="1">Microcystinase C</fullName>
        <shortName evidence="1">MlrC</shortName>
    </recommendedName>
</protein>
<feature type="domain" description="Microcystin LR degradation protein MlrC N-terminal" evidence="3">
    <location>
        <begin position="2"/>
        <end position="286"/>
    </location>
</feature>
<dbReference type="OrthoDB" id="9782658at2"/>
<dbReference type="PIRSF" id="PIRSF012702">
    <property type="entry name" value="UCP012702"/>
    <property type="match status" value="1"/>
</dbReference>
<dbReference type="Pfam" id="PF07364">
    <property type="entry name" value="DUF1485"/>
    <property type="match status" value="1"/>
</dbReference>
<accession>A0A3N1M997</accession>
<dbReference type="GO" id="GO:0006508">
    <property type="term" value="P:proteolysis"/>
    <property type="evidence" value="ECO:0007669"/>
    <property type="project" value="UniProtKB-KW"/>
</dbReference>
<comment type="function">
    <text evidence="1">Involved in peptidolytic degradation of cyclic heptapeptide hepatotoxin microcystin (MC).</text>
</comment>
<keyword evidence="1" id="KW-0645">Protease</keyword>
<sequence length="484" mass="52718">MRCFTASLGAETNTFSPMLTSRDGYRERLHVGPGEHPERPTLYAAPLWVARQRAKTKGWDVVEGSCFAANPAGNTVRRDYEAMRDEILAELRAAMPVDIVLMGLHGAMVADGYDDCEGDLLSRIREIVGPKVPVGVELDPHCHLTRQRVAASDVIICYKEFPHTDTVARAEELADIIEAQALGQVKPVMSVFDMRMLNGFPTSRQPMRGFVDKIMSMEGKDGILSISVAHGFGYGDVPEVGAKMLVVTDDRKEFGDALAEKLGRELWDLRDELRPPALSIDEALDRGTARNQGTVVVADGADNAGGGAGGDSTFILRRMMERGITEAALGPIWDPVAVRMCFNAGEGTSFQLRFGGKVAVTSGQPIDARVTVLKLVRGMTQTFAGELRSVGDAAAIDVDGIAVVLISTRLQALGTDLFTNLGIDLAQRRIVVVKSTNHFFAAFGPIAEEVLYTSAPGPLPRDLRTLPYKKLPRPIWPFDENPWK</sequence>
<comment type="caution">
    <text evidence="4">The sequence shown here is derived from an EMBL/GenBank/DDBJ whole genome shotgun (WGS) entry which is preliminary data.</text>
</comment>
<dbReference type="Pfam" id="PF07171">
    <property type="entry name" value="MlrC_C"/>
    <property type="match status" value="1"/>
</dbReference>
<feature type="domain" description="Microcystin LR degradation protein MlrC C-terminal" evidence="2">
    <location>
        <begin position="297"/>
        <end position="470"/>
    </location>
</feature>
<gene>
    <name evidence="4" type="ORF">EDC65_2034</name>
</gene>
<dbReference type="AlphaFoldDB" id="A0A3N1M997"/>
<comment type="cofactor">
    <cofactor evidence="1">
        <name>Zn(2+)</name>
        <dbReference type="ChEBI" id="CHEBI:29105"/>
    </cofactor>
    <text evidence="1">Binds 1 zinc ion per subunit.</text>
</comment>
<evidence type="ECO:0000256" key="1">
    <source>
        <dbReference type="PIRNR" id="PIRNR012702"/>
    </source>
</evidence>
<keyword evidence="1" id="KW-0482">Metalloprotease</keyword>
<evidence type="ECO:0000259" key="2">
    <source>
        <dbReference type="Pfam" id="PF07171"/>
    </source>
</evidence>
<organism evidence="4 5">
    <name type="scientific">Stella humosa</name>
    <dbReference type="NCBI Taxonomy" id="94"/>
    <lineage>
        <taxon>Bacteria</taxon>
        <taxon>Pseudomonadati</taxon>
        <taxon>Pseudomonadota</taxon>
        <taxon>Alphaproteobacteria</taxon>
        <taxon>Rhodospirillales</taxon>
        <taxon>Stellaceae</taxon>
        <taxon>Stella</taxon>
    </lineage>
</organism>
<dbReference type="GO" id="GO:0046872">
    <property type="term" value="F:metal ion binding"/>
    <property type="evidence" value="ECO:0007669"/>
    <property type="project" value="UniProtKB-KW"/>
</dbReference>
<dbReference type="InterPro" id="IPR015995">
    <property type="entry name" value="MlrC_N"/>
</dbReference>
<reference evidence="4 5" key="1">
    <citation type="submission" date="2018-11" db="EMBL/GenBank/DDBJ databases">
        <title>Genomic Encyclopedia of Type Strains, Phase IV (KMG-IV): sequencing the most valuable type-strain genomes for metagenomic binning, comparative biology and taxonomic classification.</title>
        <authorList>
            <person name="Goeker M."/>
        </authorList>
    </citation>
    <scope>NUCLEOTIDE SEQUENCE [LARGE SCALE GENOMIC DNA]</scope>
    <source>
        <strain evidence="4 5">DSM 5900</strain>
    </source>
</reference>
<keyword evidence="5" id="KW-1185">Reference proteome</keyword>
<evidence type="ECO:0000313" key="4">
    <source>
        <dbReference type="EMBL" id="ROQ00238.1"/>
    </source>
</evidence>
<keyword evidence="1" id="KW-0479">Metal-binding</keyword>
<comment type="similarity">
    <text evidence="1">Belongs to the peptidase M81 family.</text>
</comment>
<proteinExistence type="inferred from homology"/>
<name>A0A3N1M997_9PROT</name>
<evidence type="ECO:0000313" key="5">
    <source>
        <dbReference type="Proteomes" id="UP000278222"/>
    </source>
</evidence>
<dbReference type="EMBL" id="RJKX01000013">
    <property type="protein sequence ID" value="ROQ00238.1"/>
    <property type="molecule type" value="Genomic_DNA"/>
</dbReference>
<dbReference type="GO" id="GO:0008237">
    <property type="term" value="F:metallopeptidase activity"/>
    <property type="evidence" value="ECO:0007669"/>
    <property type="project" value="UniProtKB-KW"/>
</dbReference>
<dbReference type="RefSeq" id="WP_123689536.1">
    <property type="nucleotide sequence ID" value="NZ_AP019700.1"/>
</dbReference>
<evidence type="ECO:0000259" key="3">
    <source>
        <dbReference type="Pfam" id="PF07364"/>
    </source>
</evidence>
<keyword evidence="1" id="KW-0378">Hydrolase</keyword>